<comment type="caution">
    <text evidence="4">The sequence shown here is derived from an EMBL/GenBank/DDBJ whole genome shotgun (WGS) entry which is preliminary data.</text>
</comment>
<dbReference type="PANTHER" id="PTHR43877">
    <property type="entry name" value="AMINOALKYLPHOSPHONATE N-ACETYLTRANSFERASE-RELATED-RELATED"/>
    <property type="match status" value="1"/>
</dbReference>
<keyword evidence="1 4" id="KW-0808">Transferase</keyword>
<dbReference type="Pfam" id="PF13508">
    <property type="entry name" value="Acetyltransf_7"/>
    <property type="match status" value="1"/>
</dbReference>
<dbReference type="RefSeq" id="WP_158052384.1">
    <property type="nucleotide sequence ID" value="NZ_WBKB01000005.1"/>
</dbReference>
<dbReference type="Gene3D" id="3.40.630.30">
    <property type="match status" value="1"/>
</dbReference>
<evidence type="ECO:0000313" key="5">
    <source>
        <dbReference type="Proteomes" id="UP000433493"/>
    </source>
</evidence>
<feature type="domain" description="N-acetyltransferase" evidence="3">
    <location>
        <begin position="2"/>
        <end position="148"/>
    </location>
</feature>
<dbReference type="AlphaFoldDB" id="A0A7J5BCB3"/>
<keyword evidence="5" id="KW-1185">Reference proteome</keyword>
<evidence type="ECO:0000256" key="1">
    <source>
        <dbReference type="ARBA" id="ARBA00022679"/>
    </source>
</evidence>
<dbReference type="OrthoDB" id="572496at2"/>
<dbReference type="PROSITE" id="PS51186">
    <property type="entry name" value="GNAT"/>
    <property type="match status" value="1"/>
</dbReference>
<dbReference type="PANTHER" id="PTHR43877:SF2">
    <property type="entry name" value="AMINOALKYLPHOSPHONATE N-ACETYLTRANSFERASE-RELATED"/>
    <property type="match status" value="1"/>
</dbReference>
<dbReference type="Proteomes" id="UP000433493">
    <property type="component" value="Unassembled WGS sequence"/>
</dbReference>
<organism evidence="4 5">
    <name type="scientific">Gulosibacter chungangensis</name>
    <dbReference type="NCBI Taxonomy" id="979746"/>
    <lineage>
        <taxon>Bacteria</taxon>
        <taxon>Bacillati</taxon>
        <taxon>Actinomycetota</taxon>
        <taxon>Actinomycetes</taxon>
        <taxon>Micrococcales</taxon>
        <taxon>Microbacteriaceae</taxon>
        <taxon>Gulosibacter</taxon>
    </lineage>
</organism>
<gene>
    <name evidence="4" type="ORF">F8O05_08900</name>
</gene>
<dbReference type="InterPro" id="IPR050832">
    <property type="entry name" value="Bact_Acetyltransf"/>
</dbReference>
<dbReference type="InterPro" id="IPR000182">
    <property type="entry name" value="GNAT_dom"/>
</dbReference>
<evidence type="ECO:0000256" key="2">
    <source>
        <dbReference type="ARBA" id="ARBA00023315"/>
    </source>
</evidence>
<evidence type="ECO:0000259" key="3">
    <source>
        <dbReference type="PROSITE" id="PS51186"/>
    </source>
</evidence>
<accession>A0A7J5BCB3</accession>
<proteinExistence type="predicted"/>
<sequence length="148" mass="16600">MLLIRPARASDAEVVLKILTDSFTPYLERMDRKPAPMLADYASHIAAGEVWVAEAESQVLGMLGLIPEADHLLLDVVAVSPTVQGQGNGKLLLKFTDEHARALGLDEVRLFTNEVMTENLTYYPRHGFVETHRAVDGEHRRDFFSKRL</sequence>
<reference evidence="4 5" key="1">
    <citation type="submission" date="2019-09" db="EMBL/GenBank/DDBJ databases">
        <title>Phylogeny of genus Pseudoclavibacter and closely related genus.</title>
        <authorList>
            <person name="Li Y."/>
        </authorList>
    </citation>
    <scope>NUCLEOTIDE SEQUENCE [LARGE SCALE GENOMIC DNA]</scope>
    <source>
        <strain evidence="4 5">KCTC 13959</strain>
    </source>
</reference>
<keyword evidence="2" id="KW-0012">Acyltransferase</keyword>
<dbReference type="CDD" id="cd04301">
    <property type="entry name" value="NAT_SF"/>
    <property type="match status" value="1"/>
</dbReference>
<dbReference type="SUPFAM" id="SSF55729">
    <property type="entry name" value="Acyl-CoA N-acyltransferases (Nat)"/>
    <property type="match status" value="1"/>
</dbReference>
<name>A0A7J5BCB3_9MICO</name>
<dbReference type="GO" id="GO:0016747">
    <property type="term" value="F:acyltransferase activity, transferring groups other than amino-acyl groups"/>
    <property type="evidence" value="ECO:0007669"/>
    <property type="project" value="InterPro"/>
</dbReference>
<dbReference type="EMBL" id="WBKB01000005">
    <property type="protein sequence ID" value="KAB1642581.1"/>
    <property type="molecule type" value="Genomic_DNA"/>
</dbReference>
<protein>
    <submittedName>
        <fullName evidence="4">GNAT family N-acetyltransferase</fullName>
    </submittedName>
</protein>
<dbReference type="InterPro" id="IPR016181">
    <property type="entry name" value="Acyl_CoA_acyltransferase"/>
</dbReference>
<evidence type="ECO:0000313" key="4">
    <source>
        <dbReference type="EMBL" id="KAB1642581.1"/>
    </source>
</evidence>